<keyword evidence="1" id="KW-1133">Transmembrane helix</keyword>
<feature type="transmembrane region" description="Helical" evidence="1">
    <location>
        <begin position="122"/>
        <end position="146"/>
    </location>
</feature>
<organism evidence="3 4">
    <name type="scientific">Vibrio ziniensis</name>
    <dbReference type="NCBI Taxonomy" id="2711221"/>
    <lineage>
        <taxon>Bacteria</taxon>
        <taxon>Pseudomonadati</taxon>
        <taxon>Pseudomonadota</taxon>
        <taxon>Gammaproteobacteria</taxon>
        <taxon>Vibrionales</taxon>
        <taxon>Vibrionaceae</taxon>
        <taxon>Vibrio</taxon>
    </lineage>
</organism>
<sequence length="184" mass="20655">MREKIKLLCWLTSAILAIYGMQQIYSTYSLGDMQHMISLYFIPILSCYIVLISIRGILFIPTMPVILLMASAVDNVLMLVVTLTATCFSSYLVCIAVDYMGFKSRIENMSSKSVKKAQSWVQNYGIVAIAGWAFFPFVFTEIIVYLARIAGISKQQIILSVALGEGLMLCLLVYITDWFINLTA</sequence>
<keyword evidence="1" id="KW-0472">Membrane</keyword>
<keyword evidence="1" id="KW-0812">Transmembrane</keyword>
<dbReference type="EMBL" id="CP049332">
    <property type="protein sequence ID" value="QIH44294.1"/>
    <property type="molecule type" value="Genomic_DNA"/>
</dbReference>
<protein>
    <submittedName>
        <fullName evidence="3">VTT domain-containing protein</fullName>
    </submittedName>
</protein>
<evidence type="ECO:0000256" key="1">
    <source>
        <dbReference type="SAM" id="Phobius"/>
    </source>
</evidence>
<feature type="domain" description="VTT" evidence="2">
    <location>
        <begin position="60"/>
        <end position="176"/>
    </location>
</feature>
<feature type="transmembrane region" description="Helical" evidence="1">
    <location>
        <begin position="37"/>
        <end position="69"/>
    </location>
</feature>
<gene>
    <name evidence="3" type="ORF">G5S32_20310</name>
</gene>
<feature type="transmembrane region" description="Helical" evidence="1">
    <location>
        <begin position="7"/>
        <end position="25"/>
    </location>
</feature>
<dbReference type="AlphaFoldDB" id="A0A6G7CQD4"/>
<dbReference type="Proteomes" id="UP000503003">
    <property type="component" value="Chromosome 2"/>
</dbReference>
<dbReference type="InterPro" id="IPR032816">
    <property type="entry name" value="VTT_dom"/>
</dbReference>
<dbReference type="GO" id="GO:0005886">
    <property type="term" value="C:plasma membrane"/>
    <property type="evidence" value="ECO:0007669"/>
    <property type="project" value="UniProtKB-ARBA"/>
</dbReference>
<evidence type="ECO:0000313" key="4">
    <source>
        <dbReference type="Proteomes" id="UP000503003"/>
    </source>
</evidence>
<dbReference type="Pfam" id="PF09335">
    <property type="entry name" value="VTT_dom"/>
    <property type="match status" value="1"/>
</dbReference>
<keyword evidence="4" id="KW-1185">Reference proteome</keyword>
<evidence type="ECO:0000313" key="3">
    <source>
        <dbReference type="EMBL" id="QIH44294.1"/>
    </source>
</evidence>
<name>A0A6G7CQD4_9VIBR</name>
<feature type="transmembrane region" description="Helical" evidence="1">
    <location>
        <begin position="158"/>
        <end position="180"/>
    </location>
</feature>
<accession>A0A6G7CQD4</accession>
<reference evidence="3 4" key="1">
    <citation type="submission" date="2020-02" db="EMBL/GenBank/DDBJ databases">
        <title>A complete genome of a marine bacterium Vibrio sp. ZWAL4003 isolated from the mangrove sediment with the ability to degrade polysaccharides.</title>
        <authorList>
            <person name="Wu J."/>
            <person name="Qu W."/>
            <person name="Zeng R."/>
        </authorList>
    </citation>
    <scope>NUCLEOTIDE SEQUENCE [LARGE SCALE GENOMIC DNA]</scope>
    <source>
        <strain evidence="3 4">ZWAL4003</strain>
    </source>
</reference>
<dbReference type="KEGG" id="vzi:G5S32_20310"/>
<evidence type="ECO:0000259" key="2">
    <source>
        <dbReference type="Pfam" id="PF09335"/>
    </source>
</evidence>
<proteinExistence type="predicted"/>
<feature type="transmembrane region" description="Helical" evidence="1">
    <location>
        <begin position="76"/>
        <end position="102"/>
    </location>
</feature>